<dbReference type="AlphaFoldDB" id="A0A251MV67"/>
<evidence type="ECO:0000313" key="3">
    <source>
        <dbReference type="Proteomes" id="UP000006882"/>
    </source>
</evidence>
<keyword evidence="1" id="KW-0812">Transmembrane</keyword>
<accession>A0A251MV67</accession>
<proteinExistence type="predicted"/>
<reference evidence="2 3" key="1">
    <citation type="journal article" date="2013" name="Nat. Genet.">
        <title>The high-quality draft genome of peach (Prunus persica) identifies unique patterns of genetic diversity, domestication and genome evolution.</title>
        <authorList>
            <consortium name="International Peach Genome Initiative"/>
            <person name="Verde I."/>
            <person name="Abbott A.G."/>
            <person name="Scalabrin S."/>
            <person name="Jung S."/>
            <person name="Shu S."/>
            <person name="Marroni F."/>
            <person name="Zhebentyayeva T."/>
            <person name="Dettori M.T."/>
            <person name="Grimwood J."/>
            <person name="Cattonaro F."/>
            <person name="Zuccolo A."/>
            <person name="Rossini L."/>
            <person name="Jenkins J."/>
            <person name="Vendramin E."/>
            <person name="Meisel L.A."/>
            <person name="Decroocq V."/>
            <person name="Sosinski B."/>
            <person name="Prochnik S."/>
            <person name="Mitros T."/>
            <person name="Policriti A."/>
            <person name="Cipriani G."/>
            <person name="Dondini L."/>
            <person name="Ficklin S."/>
            <person name="Goodstein D.M."/>
            <person name="Xuan P."/>
            <person name="Del Fabbro C."/>
            <person name="Aramini V."/>
            <person name="Copetti D."/>
            <person name="Gonzalez S."/>
            <person name="Horner D.S."/>
            <person name="Falchi R."/>
            <person name="Lucas S."/>
            <person name="Mica E."/>
            <person name="Maldonado J."/>
            <person name="Lazzari B."/>
            <person name="Bielenberg D."/>
            <person name="Pirona R."/>
            <person name="Miculan M."/>
            <person name="Barakat A."/>
            <person name="Testolin R."/>
            <person name="Stella A."/>
            <person name="Tartarini S."/>
            <person name="Tonutti P."/>
            <person name="Arus P."/>
            <person name="Orellana A."/>
            <person name="Wells C."/>
            <person name="Main D."/>
            <person name="Vizzotto G."/>
            <person name="Silva H."/>
            <person name="Salamini F."/>
            <person name="Schmutz J."/>
            <person name="Morgante M."/>
            <person name="Rokhsar D.S."/>
        </authorList>
    </citation>
    <scope>NUCLEOTIDE SEQUENCE [LARGE SCALE GENOMIC DNA]</scope>
    <source>
        <strain evidence="3">cv. Nemared</strain>
    </source>
</reference>
<evidence type="ECO:0000256" key="1">
    <source>
        <dbReference type="SAM" id="Phobius"/>
    </source>
</evidence>
<keyword evidence="1" id="KW-1133">Transmembrane helix</keyword>
<sequence length="70" mass="8409">MCLVLLAGGFVKWLCKVYIGVHEFFILYTIKLLMVILLLEWFLINCLHCFYKILILWSSLVESLWVQWIE</sequence>
<name>A0A251MV67_PRUPE</name>
<keyword evidence="3" id="KW-1185">Reference proteome</keyword>
<dbReference type="EMBL" id="CM007658">
    <property type="protein sequence ID" value="ONH90159.1"/>
    <property type="molecule type" value="Genomic_DNA"/>
</dbReference>
<gene>
    <name evidence="2" type="ORF">PRUPE_8G038000</name>
</gene>
<organism evidence="2 3">
    <name type="scientific">Prunus persica</name>
    <name type="common">Peach</name>
    <name type="synonym">Amygdalus persica</name>
    <dbReference type="NCBI Taxonomy" id="3760"/>
    <lineage>
        <taxon>Eukaryota</taxon>
        <taxon>Viridiplantae</taxon>
        <taxon>Streptophyta</taxon>
        <taxon>Embryophyta</taxon>
        <taxon>Tracheophyta</taxon>
        <taxon>Spermatophyta</taxon>
        <taxon>Magnoliopsida</taxon>
        <taxon>eudicotyledons</taxon>
        <taxon>Gunneridae</taxon>
        <taxon>Pentapetalae</taxon>
        <taxon>rosids</taxon>
        <taxon>fabids</taxon>
        <taxon>Rosales</taxon>
        <taxon>Rosaceae</taxon>
        <taxon>Amygdaloideae</taxon>
        <taxon>Amygdaleae</taxon>
        <taxon>Prunus</taxon>
    </lineage>
</organism>
<protein>
    <submittedName>
        <fullName evidence="2">Uncharacterized protein</fullName>
    </submittedName>
</protein>
<keyword evidence="1" id="KW-0472">Membrane</keyword>
<feature type="transmembrane region" description="Helical" evidence="1">
    <location>
        <begin position="24"/>
        <end position="43"/>
    </location>
</feature>
<dbReference type="Gramene" id="ONH90159">
    <property type="protein sequence ID" value="ONH90159"/>
    <property type="gene ID" value="PRUPE_8G038000"/>
</dbReference>
<dbReference type="Proteomes" id="UP000006882">
    <property type="component" value="Chromosome G8"/>
</dbReference>
<evidence type="ECO:0000313" key="2">
    <source>
        <dbReference type="EMBL" id="ONH90159.1"/>
    </source>
</evidence>